<protein>
    <submittedName>
        <fullName evidence="1">Aminodeoxychorismate lyase</fullName>
        <ecNumber evidence="1">4.1.3.38</ecNumber>
    </submittedName>
</protein>
<proteinExistence type="predicted"/>
<evidence type="ECO:0000313" key="1">
    <source>
        <dbReference type="EMBL" id="PLM49683.1"/>
    </source>
</evidence>
<dbReference type="Gene3D" id="3.30.470.10">
    <property type="match status" value="1"/>
</dbReference>
<accession>A0A2J4YFY2</accession>
<dbReference type="EC" id="4.1.3.38" evidence="1"/>
<dbReference type="EMBL" id="PIET01001690">
    <property type="protein sequence ID" value="PLM49683.1"/>
    <property type="molecule type" value="Genomic_DNA"/>
</dbReference>
<reference evidence="1 2" key="2">
    <citation type="submission" date="2018-01" db="EMBL/GenBank/DDBJ databases">
        <title>Genomic study of Klebsiella pneumoniae.</title>
        <authorList>
            <person name="Yang Y."/>
            <person name="Bicalho R."/>
        </authorList>
    </citation>
    <scope>NUCLEOTIDE SEQUENCE [LARGE SCALE GENOMIC DNA]</scope>
    <source>
        <strain evidence="1 2">A2</strain>
    </source>
</reference>
<organism evidence="1 2">
    <name type="scientific">Klebsiella michiganensis</name>
    <dbReference type="NCBI Taxonomy" id="1134687"/>
    <lineage>
        <taxon>Bacteria</taxon>
        <taxon>Pseudomonadati</taxon>
        <taxon>Pseudomonadota</taxon>
        <taxon>Gammaproteobacteria</taxon>
        <taxon>Enterobacterales</taxon>
        <taxon>Enterobacteriaceae</taxon>
        <taxon>Klebsiella/Raoultella group</taxon>
        <taxon>Klebsiella</taxon>
    </lineage>
</organism>
<dbReference type="InterPro" id="IPR043131">
    <property type="entry name" value="BCAT-like_N"/>
</dbReference>
<feature type="non-terminal residue" evidence="1">
    <location>
        <position position="39"/>
    </location>
</feature>
<dbReference type="AlphaFoldDB" id="A0A2J4YFY2"/>
<name>A0A2J4YFY2_9ENTR</name>
<dbReference type="Proteomes" id="UP000234661">
    <property type="component" value="Unassembled WGS sequence"/>
</dbReference>
<dbReference type="GO" id="GO:0008696">
    <property type="term" value="F:4-amino-4-deoxychorismate lyase activity"/>
    <property type="evidence" value="ECO:0007669"/>
    <property type="project" value="UniProtKB-EC"/>
</dbReference>
<dbReference type="SUPFAM" id="SSF56752">
    <property type="entry name" value="D-aminoacid aminotransferase-like PLP-dependent enzymes"/>
    <property type="match status" value="1"/>
</dbReference>
<dbReference type="InterPro" id="IPR036038">
    <property type="entry name" value="Aminotransferase-like"/>
</dbReference>
<reference evidence="1 2" key="1">
    <citation type="submission" date="2017-11" db="EMBL/GenBank/DDBJ databases">
        <authorList>
            <person name="Han C.G."/>
        </authorList>
    </citation>
    <scope>NUCLEOTIDE SEQUENCE [LARGE SCALE GENOMIC DNA]</scope>
    <source>
        <strain evidence="1 2">A2</strain>
    </source>
</reference>
<evidence type="ECO:0000313" key="2">
    <source>
        <dbReference type="Proteomes" id="UP000234661"/>
    </source>
</evidence>
<keyword evidence="1" id="KW-0456">Lyase</keyword>
<comment type="caution">
    <text evidence="1">The sequence shown here is derived from an EMBL/GenBank/DDBJ whole genome shotgun (WGS) entry which is preliminary data.</text>
</comment>
<gene>
    <name evidence="1" type="ORF">CWM85_33470</name>
</gene>
<sequence length="39" mass="4302">MYLINGAESETLAVNDRSVQFGDGCFTTARIVRGRVQLL</sequence>